<comment type="caution">
    <text evidence="2">The sequence shown here is derived from an EMBL/GenBank/DDBJ whole genome shotgun (WGS) entry which is preliminary data.</text>
</comment>
<keyword evidence="1" id="KW-0378">Hydrolase</keyword>
<dbReference type="InterPro" id="IPR003697">
    <property type="entry name" value="Maf-like"/>
</dbReference>
<evidence type="ECO:0000313" key="2">
    <source>
        <dbReference type="EMBL" id="KAG6467164.1"/>
    </source>
</evidence>
<sequence length="276" mass="29698">MRDTGQDSGSCKAQGAIFTAFSPSPAFLGLPTGSSSSASTGVWRCLRPVPPLRLSLTDNPGFVLKVSPSDTVRDGIRFHHHGQSADIDEKEIRMEKPEELVMALAEAKADAIISKLRSNGFNEQDDGPTLLITADQVVVHGGMIREKPSSPEEAHEFIKGYSQGHASTVGSVLVTNLKTGVRKGGCDKSELDKFPIADSLCISLPNMQIYFHKIPDNVIANLIEEGDVLYVAGGLMVEHPLTSPFVEAIVGTIDSVMGLPKALTKKLIDEAIEQEY</sequence>
<dbReference type="Gene3D" id="3.90.950.10">
    <property type="match status" value="1"/>
</dbReference>
<dbReference type="PANTHER" id="PTHR43213:SF4">
    <property type="entry name" value="7-METHYL-GTP PYROPHOSPHATASE"/>
    <property type="match status" value="1"/>
</dbReference>
<proteinExistence type="predicted"/>
<dbReference type="Pfam" id="PF02545">
    <property type="entry name" value="Maf"/>
    <property type="match status" value="1"/>
</dbReference>
<keyword evidence="3" id="KW-1185">Reference proteome</keyword>
<dbReference type="GO" id="GO:0047429">
    <property type="term" value="F:nucleoside triphosphate diphosphatase activity"/>
    <property type="evidence" value="ECO:0007669"/>
    <property type="project" value="InterPro"/>
</dbReference>
<evidence type="ECO:0000313" key="3">
    <source>
        <dbReference type="Proteomes" id="UP000734854"/>
    </source>
</evidence>
<evidence type="ECO:0008006" key="4">
    <source>
        <dbReference type="Google" id="ProtNLM"/>
    </source>
</evidence>
<gene>
    <name evidence="2" type="ORF">ZIOFF_075032</name>
</gene>
<dbReference type="SUPFAM" id="SSF52972">
    <property type="entry name" value="ITPase-like"/>
    <property type="match status" value="1"/>
</dbReference>
<dbReference type="InterPro" id="IPR029001">
    <property type="entry name" value="ITPase-like_fam"/>
</dbReference>
<dbReference type="EMBL" id="JACMSC010000084">
    <property type="protein sequence ID" value="KAG6467164.1"/>
    <property type="molecule type" value="Genomic_DNA"/>
</dbReference>
<organism evidence="2 3">
    <name type="scientific">Zingiber officinale</name>
    <name type="common">Ginger</name>
    <name type="synonym">Amomum zingiber</name>
    <dbReference type="NCBI Taxonomy" id="94328"/>
    <lineage>
        <taxon>Eukaryota</taxon>
        <taxon>Viridiplantae</taxon>
        <taxon>Streptophyta</taxon>
        <taxon>Embryophyta</taxon>
        <taxon>Tracheophyta</taxon>
        <taxon>Spermatophyta</taxon>
        <taxon>Magnoliopsida</taxon>
        <taxon>Liliopsida</taxon>
        <taxon>Zingiberales</taxon>
        <taxon>Zingiberaceae</taxon>
        <taxon>Zingiber</taxon>
    </lineage>
</organism>
<dbReference type="Proteomes" id="UP000734854">
    <property type="component" value="Unassembled WGS sequence"/>
</dbReference>
<protein>
    <recommendedName>
        <fullName evidence="4">Maf-like protein</fullName>
    </recommendedName>
</protein>
<dbReference type="PANTHER" id="PTHR43213">
    <property type="entry name" value="BIFUNCTIONAL DTTP/UTP PYROPHOSPHATASE/METHYLTRANSFERASE PROTEIN-RELATED"/>
    <property type="match status" value="1"/>
</dbReference>
<reference evidence="2 3" key="1">
    <citation type="submission" date="2020-08" db="EMBL/GenBank/DDBJ databases">
        <title>Plant Genome Project.</title>
        <authorList>
            <person name="Zhang R.-G."/>
        </authorList>
    </citation>
    <scope>NUCLEOTIDE SEQUENCE [LARGE SCALE GENOMIC DNA]</scope>
    <source>
        <tissue evidence="2">Rhizome</tissue>
    </source>
</reference>
<dbReference type="AlphaFoldDB" id="A0A8J5CQK8"/>
<name>A0A8J5CQK8_ZINOF</name>
<accession>A0A8J5CQK8</accession>
<evidence type="ECO:0000256" key="1">
    <source>
        <dbReference type="ARBA" id="ARBA00022801"/>
    </source>
</evidence>